<proteinExistence type="predicted"/>
<protein>
    <submittedName>
        <fullName evidence="1">Uncharacterized protein</fullName>
    </submittedName>
</protein>
<organism evidence="1 2">
    <name type="scientific">Choristoneura fumiferana</name>
    <name type="common">Spruce budworm moth</name>
    <name type="synonym">Archips fumiferana</name>
    <dbReference type="NCBI Taxonomy" id="7141"/>
    <lineage>
        <taxon>Eukaryota</taxon>
        <taxon>Metazoa</taxon>
        <taxon>Ecdysozoa</taxon>
        <taxon>Arthropoda</taxon>
        <taxon>Hexapoda</taxon>
        <taxon>Insecta</taxon>
        <taxon>Pterygota</taxon>
        <taxon>Neoptera</taxon>
        <taxon>Endopterygota</taxon>
        <taxon>Lepidoptera</taxon>
        <taxon>Glossata</taxon>
        <taxon>Ditrysia</taxon>
        <taxon>Tortricoidea</taxon>
        <taxon>Tortricidae</taxon>
        <taxon>Tortricinae</taxon>
        <taxon>Choristoneura</taxon>
    </lineage>
</organism>
<keyword evidence="2" id="KW-1185">Reference proteome</keyword>
<name>A0ACC0K7K7_CHOFU</name>
<dbReference type="EMBL" id="CM046107">
    <property type="protein sequence ID" value="KAI8432375.1"/>
    <property type="molecule type" value="Genomic_DNA"/>
</dbReference>
<evidence type="ECO:0000313" key="1">
    <source>
        <dbReference type="EMBL" id="KAI8432375.1"/>
    </source>
</evidence>
<reference evidence="1 2" key="1">
    <citation type="journal article" date="2022" name="Genome Biol. Evol.">
        <title>The Spruce Budworm Genome: Reconstructing the Evolutionary History of Antifreeze Proteins.</title>
        <authorList>
            <person name="Beliveau C."/>
            <person name="Gagne P."/>
            <person name="Picq S."/>
            <person name="Vernygora O."/>
            <person name="Keeling C.I."/>
            <person name="Pinkney K."/>
            <person name="Doucet D."/>
            <person name="Wen F."/>
            <person name="Johnston J.S."/>
            <person name="Maaroufi H."/>
            <person name="Boyle B."/>
            <person name="Laroche J."/>
            <person name="Dewar K."/>
            <person name="Juretic N."/>
            <person name="Blackburn G."/>
            <person name="Nisole A."/>
            <person name="Brunet B."/>
            <person name="Brandao M."/>
            <person name="Lumley L."/>
            <person name="Duan J."/>
            <person name="Quan G."/>
            <person name="Lucarotti C.J."/>
            <person name="Roe A.D."/>
            <person name="Sperling F.A.H."/>
            <person name="Levesque R.C."/>
            <person name="Cusson M."/>
        </authorList>
    </citation>
    <scope>NUCLEOTIDE SEQUENCE [LARGE SCALE GENOMIC DNA]</scope>
    <source>
        <strain evidence="1">Glfc:IPQL:Cfum</strain>
    </source>
</reference>
<comment type="caution">
    <text evidence="1">The sequence shown here is derived from an EMBL/GenBank/DDBJ whole genome shotgun (WGS) entry which is preliminary data.</text>
</comment>
<evidence type="ECO:0000313" key="2">
    <source>
        <dbReference type="Proteomes" id="UP001064048"/>
    </source>
</evidence>
<accession>A0ACC0K7K7</accession>
<sequence>MDRPSRHKVKNNKKPTPKSPKRKKSDGPTCSMFLHDLTKKLALKKNQEEESPLNIVQSPMKIETLQEFAPELLPVDTVFVPPPTIEIDNTKDVPMTELHASNKKPFRMPKMPVVTSEVLKQAVQRRMVTTEDAAVNTGGEVDVASEIARHVGTLKKISLIAEEFNRKTAKNLKDIVDSVQEDLMKKLEEIQAEQQQAMKVDQPMQVEHADIEKAGTSKKEEV</sequence>
<gene>
    <name evidence="1" type="ORF">MSG28_004782</name>
</gene>
<dbReference type="Proteomes" id="UP001064048">
    <property type="component" value="Chromosome 7"/>
</dbReference>